<keyword evidence="1" id="KW-1133">Transmembrane helix</keyword>
<gene>
    <name evidence="2" type="ORF">CWO85_00465</name>
</gene>
<evidence type="ECO:0000313" key="2">
    <source>
        <dbReference type="EMBL" id="AYJ01015.1"/>
    </source>
</evidence>
<dbReference type="KEGG" id="pzi:CWO85_00465"/>
<name>A0A660HLU5_ZIZJU</name>
<organism evidence="2 3">
    <name type="scientific">Ziziphus jujuba witches'-broom phytoplasma</name>
    <dbReference type="NCBI Taxonomy" id="135727"/>
    <lineage>
        <taxon>Bacteria</taxon>
        <taxon>Bacillati</taxon>
        <taxon>Mycoplasmatota</taxon>
        <taxon>Mollicutes</taxon>
        <taxon>Acholeplasmatales</taxon>
        <taxon>Acholeplasmataceae</taxon>
        <taxon>Candidatus Phytoplasma</taxon>
        <taxon>16SrV (Elm yellows group)</taxon>
    </lineage>
</organism>
<protein>
    <submittedName>
        <fullName evidence="2">Uncharacterized protein</fullName>
    </submittedName>
</protein>
<sequence length="64" mass="7751">MDFVHSKKELKLTIKHLLILIKRKLKRLYLISFVLNLIKISFINSLKNKSIQKLYIKKKDRIKN</sequence>
<keyword evidence="3" id="KW-1185">Reference proteome</keyword>
<dbReference type="EMBL" id="CP025121">
    <property type="protein sequence ID" value="AYJ01015.1"/>
    <property type="molecule type" value="Genomic_DNA"/>
</dbReference>
<evidence type="ECO:0000256" key="1">
    <source>
        <dbReference type="SAM" id="Phobius"/>
    </source>
</evidence>
<feature type="transmembrane region" description="Helical" evidence="1">
    <location>
        <begin position="28"/>
        <end position="46"/>
    </location>
</feature>
<accession>A0A660HLU5</accession>
<proteinExistence type="predicted"/>
<dbReference type="Proteomes" id="UP000272462">
    <property type="component" value="Chromosome"/>
</dbReference>
<keyword evidence="1" id="KW-0812">Transmembrane</keyword>
<evidence type="ECO:0000313" key="3">
    <source>
        <dbReference type="Proteomes" id="UP000272462"/>
    </source>
</evidence>
<keyword evidence="1" id="KW-0472">Membrane</keyword>
<dbReference type="AlphaFoldDB" id="A0A660HLU5"/>
<reference evidence="2 3" key="1">
    <citation type="journal article" date="2018" name="BMC Genomics">
        <title>Comparative genome analysis of jujube witches'-broom Phytoplasma, an obligate pathogen that causes jujube witches'-broom disease.</title>
        <authorList>
            <person name="Wang J."/>
            <person name="Song L."/>
            <person name="Jiao Q."/>
            <person name="Yang S."/>
            <person name="Gao R."/>
            <person name="Lu X."/>
            <person name="Zhou G."/>
        </authorList>
    </citation>
    <scope>NUCLEOTIDE SEQUENCE [LARGE SCALE GENOMIC DNA]</scope>
    <source>
        <strain evidence="2">Jwb-nky</strain>
    </source>
</reference>